<evidence type="ECO:0000313" key="1">
    <source>
        <dbReference type="EMBL" id="KAK8042760.1"/>
    </source>
</evidence>
<proteinExistence type="predicted"/>
<reference evidence="1 2" key="1">
    <citation type="submission" date="2023-01" db="EMBL/GenBank/DDBJ databases">
        <title>Analysis of 21 Apiospora genomes using comparative genomics revels a genus with tremendous synthesis potential of carbohydrate active enzymes and secondary metabolites.</title>
        <authorList>
            <person name="Sorensen T."/>
        </authorList>
    </citation>
    <scope>NUCLEOTIDE SEQUENCE [LARGE SCALE GENOMIC DNA]</scope>
    <source>
        <strain evidence="1 2">CBS 135458</strain>
    </source>
</reference>
<evidence type="ECO:0000313" key="2">
    <source>
        <dbReference type="Proteomes" id="UP001480595"/>
    </source>
</evidence>
<dbReference type="GeneID" id="92097715"/>
<keyword evidence="2" id="KW-1185">Reference proteome</keyword>
<gene>
    <name evidence="1" type="ORF">PG994_013243</name>
</gene>
<protein>
    <submittedName>
        <fullName evidence="1">Uncharacterized protein</fullName>
    </submittedName>
</protein>
<dbReference type="Proteomes" id="UP001480595">
    <property type="component" value="Unassembled WGS sequence"/>
</dbReference>
<dbReference type="RefSeq" id="XP_066709613.1">
    <property type="nucleotide sequence ID" value="XM_066864652.1"/>
</dbReference>
<comment type="caution">
    <text evidence="1">The sequence shown here is derived from an EMBL/GenBank/DDBJ whole genome shotgun (WGS) entry which is preliminary data.</text>
</comment>
<sequence length="225" mass="25434">MGTRGVSKSPKQTAQPRVSAPLPTTLSSLLYHDTAEKAYLNNYGGGTSHFSKYSVADVFEVHEGRGGILREGLGDDEISDWLKSETKAPLRVLFIDALAEQPDMLPVTESIFREAVASLDISPRFIDNLGRQHMPGREIRHRRDGSSRHEMWYTAVLRSDGTSLNYGNVNQIVELTRQFGYWQRLCVWTDSWQHRREEGQSTSTTYMILRCPLDIKQALGNTFLG</sequence>
<name>A0ABR1T835_9PEZI</name>
<organism evidence="1 2">
    <name type="scientific">Apiospora phragmitis</name>
    <dbReference type="NCBI Taxonomy" id="2905665"/>
    <lineage>
        <taxon>Eukaryota</taxon>
        <taxon>Fungi</taxon>
        <taxon>Dikarya</taxon>
        <taxon>Ascomycota</taxon>
        <taxon>Pezizomycotina</taxon>
        <taxon>Sordariomycetes</taxon>
        <taxon>Xylariomycetidae</taxon>
        <taxon>Amphisphaeriales</taxon>
        <taxon>Apiosporaceae</taxon>
        <taxon>Apiospora</taxon>
    </lineage>
</organism>
<dbReference type="EMBL" id="JAQQWL010000013">
    <property type="protein sequence ID" value="KAK8042760.1"/>
    <property type="molecule type" value="Genomic_DNA"/>
</dbReference>
<accession>A0ABR1T835</accession>